<keyword evidence="5 8" id="KW-0560">Oxidoreductase</keyword>
<dbReference type="RefSeq" id="WP_005201058.1">
    <property type="nucleotide sequence ID" value="NZ_CP022580.1"/>
</dbReference>
<evidence type="ECO:0000256" key="4">
    <source>
        <dbReference type="ARBA" id="ARBA00022723"/>
    </source>
</evidence>
<accession>A0AAW6R7W2</accession>
<proteinExistence type="inferred from homology"/>
<dbReference type="PANTHER" id="PTHR46696">
    <property type="entry name" value="P450, PUTATIVE (EUROFUNG)-RELATED"/>
    <property type="match status" value="1"/>
</dbReference>
<dbReference type="GO" id="GO:0020037">
    <property type="term" value="F:heme binding"/>
    <property type="evidence" value="ECO:0007669"/>
    <property type="project" value="InterPro"/>
</dbReference>
<dbReference type="Pfam" id="PF00067">
    <property type="entry name" value="p450"/>
    <property type="match status" value="1"/>
</dbReference>
<reference evidence="9" key="1">
    <citation type="submission" date="2023-04" db="EMBL/GenBank/DDBJ databases">
        <title>Characterization and analysis of the complete genome of Gordonia rubripertincta 112, the degrader of aromatic and aliphatic compounds.</title>
        <authorList>
            <person name="Frantsuzova E."/>
            <person name="Bogun A."/>
            <person name="Delegan Y."/>
        </authorList>
    </citation>
    <scope>NUCLEOTIDE SEQUENCE</scope>
    <source>
        <strain evidence="9">112</strain>
    </source>
</reference>
<dbReference type="PANTHER" id="PTHR46696:SF4">
    <property type="entry name" value="BIOTIN BIOSYNTHESIS CYTOCHROME P450"/>
    <property type="match status" value="1"/>
</dbReference>
<dbReference type="InterPro" id="IPR002397">
    <property type="entry name" value="Cyt_P450_B"/>
</dbReference>
<comment type="caution">
    <text evidence="9">The sequence shown here is derived from an EMBL/GenBank/DDBJ whole genome shotgun (WGS) entry which is preliminary data.</text>
</comment>
<evidence type="ECO:0000256" key="2">
    <source>
        <dbReference type="ARBA" id="ARBA00010617"/>
    </source>
</evidence>
<dbReference type="GO" id="GO:0008395">
    <property type="term" value="F:steroid hydroxylase activity"/>
    <property type="evidence" value="ECO:0007669"/>
    <property type="project" value="TreeGrafter"/>
</dbReference>
<evidence type="ECO:0000256" key="7">
    <source>
        <dbReference type="ARBA" id="ARBA00023033"/>
    </source>
</evidence>
<dbReference type="PROSITE" id="PS00086">
    <property type="entry name" value="CYTOCHROME_P450"/>
    <property type="match status" value="1"/>
</dbReference>
<keyword evidence="4 8" id="KW-0479">Metal-binding</keyword>
<dbReference type="AlphaFoldDB" id="A0AAW6R7W2"/>
<dbReference type="GO" id="GO:0006707">
    <property type="term" value="P:cholesterol catabolic process"/>
    <property type="evidence" value="ECO:0007669"/>
    <property type="project" value="TreeGrafter"/>
</dbReference>
<gene>
    <name evidence="9" type="ORF">QBL07_14230</name>
</gene>
<dbReference type="GO" id="GO:0036199">
    <property type="term" value="F:cholest-4-en-3-one 26-monooxygenase activity"/>
    <property type="evidence" value="ECO:0007669"/>
    <property type="project" value="TreeGrafter"/>
</dbReference>
<sequence>MHDLDDPYPELLALTRTAPVSRVGDSPFYLVTGWDAIAEAVARPEDFSSNLTATMVWKEDGKVEEYPIAELGSPIHVLATADDPGHKAHRAMVMPSLVAKRVRALEPFIDVTVERLWSEGIRDGHIDWVTAVAQRLPMAVVAELLGFPTYDIDDLVRWSFAATVLLDGVVSPAQLEAATEAVGELSAYLSTAFDGAMDNLGENVMGDLARLVVQGDLDHGTAVMIGLQFVAAGAESTVSLLGSAVYLLGRHPRVVDELRSDRELVPLFIEEALRLESPFRGHYRHVVTDTVLADVDLPAGSHLYLMWGAANRDPETFDRPEQIDLDPANRRSHMAFGKGIHLCVGAALARLEGRLAVGHLLDRTPGGFTVETADPQWERSLLVRRLRTLLVRVNA</sequence>
<evidence type="ECO:0000256" key="5">
    <source>
        <dbReference type="ARBA" id="ARBA00023002"/>
    </source>
</evidence>
<comment type="cofactor">
    <cofactor evidence="1">
        <name>heme</name>
        <dbReference type="ChEBI" id="CHEBI:30413"/>
    </cofactor>
</comment>
<evidence type="ECO:0000256" key="1">
    <source>
        <dbReference type="ARBA" id="ARBA00001971"/>
    </source>
</evidence>
<evidence type="ECO:0000256" key="6">
    <source>
        <dbReference type="ARBA" id="ARBA00023004"/>
    </source>
</evidence>
<keyword evidence="7 8" id="KW-0503">Monooxygenase</keyword>
<comment type="similarity">
    <text evidence="2 8">Belongs to the cytochrome P450 family.</text>
</comment>
<evidence type="ECO:0000256" key="3">
    <source>
        <dbReference type="ARBA" id="ARBA00022617"/>
    </source>
</evidence>
<protein>
    <submittedName>
        <fullName evidence="9">Cytochrome P450</fullName>
    </submittedName>
</protein>
<dbReference type="InterPro" id="IPR036396">
    <property type="entry name" value="Cyt_P450_sf"/>
</dbReference>
<keyword evidence="3 8" id="KW-0349">Heme</keyword>
<dbReference type="GO" id="GO:0005506">
    <property type="term" value="F:iron ion binding"/>
    <property type="evidence" value="ECO:0007669"/>
    <property type="project" value="InterPro"/>
</dbReference>
<dbReference type="PRINTS" id="PR00359">
    <property type="entry name" value="BP450"/>
</dbReference>
<dbReference type="InterPro" id="IPR017972">
    <property type="entry name" value="Cyt_P450_CS"/>
</dbReference>
<dbReference type="Gene3D" id="1.10.630.10">
    <property type="entry name" value="Cytochrome P450"/>
    <property type="match status" value="1"/>
</dbReference>
<name>A0AAW6R7W2_GORRU</name>
<evidence type="ECO:0000256" key="8">
    <source>
        <dbReference type="RuleBase" id="RU000461"/>
    </source>
</evidence>
<organism evidence="9">
    <name type="scientific">Gordonia rubripertincta</name>
    <name type="common">Rhodococcus corallinus</name>
    <dbReference type="NCBI Taxonomy" id="36822"/>
    <lineage>
        <taxon>Bacteria</taxon>
        <taxon>Bacillati</taxon>
        <taxon>Actinomycetota</taxon>
        <taxon>Actinomycetes</taxon>
        <taxon>Mycobacteriales</taxon>
        <taxon>Gordoniaceae</taxon>
        <taxon>Gordonia</taxon>
    </lineage>
</organism>
<dbReference type="InterPro" id="IPR001128">
    <property type="entry name" value="Cyt_P450"/>
</dbReference>
<dbReference type="EMBL" id="JARUXG010000008">
    <property type="protein sequence ID" value="MDG6781988.1"/>
    <property type="molecule type" value="Genomic_DNA"/>
</dbReference>
<keyword evidence="6 8" id="KW-0408">Iron</keyword>
<dbReference type="SUPFAM" id="SSF48264">
    <property type="entry name" value="Cytochrome P450"/>
    <property type="match status" value="1"/>
</dbReference>
<evidence type="ECO:0000313" key="9">
    <source>
        <dbReference type="EMBL" id="MDG6781988.1"/>
    </source>
</evidence>
<dbReference type="KEGG" id="gru:GCWB2_12285"/>